<dbReference type="OrthoDB" id="6244117at2759"/>
<organism evidence="3">
    <name type="scientific">Schistocephalus solidus</name>
    <name type="common">Tapeworm</name>
    <dbReference type="NCBI Taxonomy" id="70667"/>
    <lineage>
        <taxon>Eukaryota</taxon>
        <taxon>Metazoa</taxon>
        <taxon>Spiralia</taxon>
        <taxon>Lophotrochozoa</taxon>
        <taxon>Platyhelminthes</taxon>
        <taxon>Cestoda</taxon>
        <taxon>Eucestoda</taxon>
        <taxon>Diphyllobothriidea</taxon>
        <taxon>Diphyllobothriidae</taxon>
        <taxon>Schistocephalus</taxon>
    </lineage>
</organism>
<dbReference type="Proteomes" id="UP000275846">
    <property type="component" value="Unassembled WGS sequence"/>
</dbReference>
<keyword evidence="2" id="KW-1185">Reference proteome</keyword>
<evidence type="ECO:0000313" key="3">
    <source>
        <dbReference type="WBParaSite" id="SSLN_0001975901-mRNA-1"/>
    </source>
</evidence>
<protein>
    <submittedName>
        <fullName evidence="3">PRELI/MSF1 domain-containing protein</fullName>
    </submittedName>
</protein>
<evidence type="ECO:0000313" key="2">
    <source>
        <dbReference type="Proteomes" id="UP000275846"/>
    </source>
</evidence>
<dbReference type="EMBL" id="UYSU01046062">
    <property type="protein sequence ID" value="VDM05422.1"/>
    <property type="molecule type" value="Genomic_DNA"/>
</dbReference>
<sequence>METTHKNSSRVLLDWFLVRKTTLPPQDPLFRRALFQNPPYRPQTMELIESQPWNNITVFKQIVGERNDNLLLEAVLIMHRAGPQNTATYECQAGEILSGRRARVYDTLSFNFTDETRHVLSDSPTERHAMPTGRQQTVLRLSDAFSRLKTDPFTSTGHYLSRLESTVGLILVQSASNYFMRN</sequence>
<reference evidence="1 2" key="2">
    <citation type="submission" date="2018-11" db="EMBL/GenBank/DDBJ databases">
        <authorList>
            <consortium name="Pathogen Informatics"/>
        </authorList>
    </citation>
    <scope>NUCLEOTIDE SEQUENCE [LARGE SCALE GENOMIC DNA]</scope>
    <source>
        <strain evidence="1 2">NST_G2</strain>
    </source>
</reference>
<evidence type="ECO:0000313" key="1">
    <source>
        <dbReference type="EMBL" id="VDM05422.1"/>
    </source>
</evidence>
<gene>
    <name evidence="1" type="ORF">SSLN_LOCUS19036</name>
</gene>
<proteinExistence type="predicted"/>
<dbReference type="WBParaSite" id="SSLN_0001975901-mRNA-1">
    <property type="protein sequence ID" value="SSLN_0001975901-mRNA-1"/>
    <property type="gene ID" value="SSLN_0001975901"/>
</dbReference>
<dbReference type="AlphaFoldDB" id="A0A183TRD8"/>
<name>A0A183TRD8_SCHSO</name>
<accession>A0A183TRD8</accession>
<reference evidence="3" key="1">
    <citation type="submission" date="2016-06" db="UniProtKB">
        <authorList>
            <consortium name="WormBaseParasite"/>
        </authorList>
    </citation>
    <scope>IDENTIFICATION</scope>
</reference>